<dbReference type="PANTHER" id="PTHR47990">
    <property type="entry name" value="2-OXOGLUTARATE (2OG) AND FE(II)-DEPENDENT OXYGENASE SUPERFAMILY PROTEIN-RELATED"/>
    <property type="match status" value="1"/>
</dbReference>
<dbReference type="InterPro" id="IPR026992">
    <property type="entry name" value="DIOX_N"/>
</dbReference>
<evidence type="ECO:0000313" key="5">
    <source>
        <dbReference type="Proteomes" id="UP000001064"/>
    </source>
</evidence>
<dbReference type="InterPro" id="IPR044861">
    <property type="entry name" value="IPNS-like_FE2OG_OXY"/>
</dbReference>
<evidence type="ECO:0000259" key="3">
    <source>
        <dbReference type="PROSITE" id="PS51471"/>
    </source>
</evidence>
<keyword evidence="1" id="KW-0560">Oxidoreductase</keyword>
<dbReference type="InterPro" id="IPR050231">
    <property type="entry name" value="Iron_ascorbate_oxido_reductase"/>
</dbReference>
<dbReference type="Pfam" id="PF03171">
    <property type="entry name" value="2OG-FeII_Oxy"/>
    <property type="match status" value="1"/>
</dbReference>
<dbReference type="Proteomes" id="UP000001064">
    <property type="component" value="Unassembled WGS sequence"/>
</dbReference>
<reference evidence="5" key="1">
    <citation type="journal article" date="2011" name="Genome Biol.">
        <title>Comparative genomics of the social amoebae Dictyostelium discoideum and Dictyostelium purpureum.</title>
        <authorList>
            <consortium name="US DOE Joint Genome Institute (JGI-PGF)"/>
            <person name="Sucgang R."/>
            <person name="Kuo A."/>
            <person name="Tian X."/>
            <person name="Salerno W."/>
            <person name="Parikh A."/>
            <person name="Feasley C.L."/>
            <person name="Dalin E."/>
            <person name="Tu H."/>
            <person name="Huang E."/>
            <person name="Barry K."/>
            <person name="Lindquist E."/>
            <person name="Shapiro H."/>
            <person name="Bruce D."/>
            <person name="Schmutz J."/>
            <person name="Salamov A."/>
            <person name="Fey P."/>
            <person name="Gaudet P."/>
            <person name="Anjard C."/>
            <person name="Babu M.M."/>
            <person name="Basu S."/>
            <person name="Bushmanova Y."/>
            <person name="van der Wel H."/>
            <person name="Katoh-Kurasawa M."/>
            <person name="Dinh C."/>
            <person name="Coutinho P.M."/>
            <person name="Saito T."/>
            <person name="Elias M."/>
            <person name="Schaap P."/>
            <person name="Kay R.R."/>
            <person name="Henrissat B."/>
            <person name="Eichinger L."/>
            <person name="Rivero F."/>
            <person name="Putnam N.H."/>
            <person name="West C.M."/>
            <person name="Loomis W.F."/>
            <person name="Chisholm R.L."/>
            <person name="Shaulsky G."/>
            <person name="Strassmann J.E."/>
            <person name="Queller D.C."/>
            <person name="Kuspa A."/>
            <person name="Grigoriev I.V."/>
        </authorList>
    </citation>
    <scope>NUCLEOTIDE SEQUENCE [LARGE SCALE GENOMIC DNA]</scope>
    <source>
        <strain evidence="5">QSDP1</strain>
    </source>
</reference>
<comment type="similarity">
    <text evidence="1">Belongs to the iron/ascorbate-dependent oxidoreductase family.</text>
</comment>
<organism evidence="4 5">
    <name type="scientific">Dictyostelium purpureum</name>
    <name type="common">Slime mold</name>
    <dbReference type="NCBI Taxonomy" id="5786"/>
    <lineage>
        <taxon>Eukaryota</taxon>
        <taxon>Amoebozoa</taxon>
        <taxon>Evosea</taxon>
        <taxon>Eumycetozoa</taxon>
        <taxon>Dictyostelia</taxon>
        <taxon>Dictyosteliales</taxon>
        <taxon>Dictyosteliaceae</taxon>
        <taxon>Dictyostelium</taxon>
    </lineage>
</organism>
<dbReference type="InParanoid" id="F0ZI54"/>
<dbReference type="PROSITE" id="PS51471">
    <property type="entry name" value="FE2OG_OXY"/>
    <property type="match status" value="1"/>
</dbReference>
<keyword evidence="1" id="KW-0408">Iron</keyword>
<evidence type="ECO:0000256" key="2">
    <source>
        <dbReference type="SAM" id="MobiDB-lite"/>
    </source>
</evidence>
<dbReference type="FunFam" id="2.60.120.330:FF:000064">
    <property type="entry name" value="Predicted protein"/>
    <property type="match status" value="1"/>
</dbReference>
<evidence type="ECO:0000256" key="1">
    <source>
        <dbReference type="RuleBase" id="RU003682"/>
    </source>
</evidence>
<accession>F0ZI54</accession>
<feature type="domain" description="Fe2OG dioxygenase" evidence="3">
    <location>
        <begin position="199"/>
        <end position="306"/>
    </location>
</feature>
<dbReference type="RefSeq" id="XP_003287098.1">
    <property type="nucleotide sequence ID" value="XM_003287050.1"/>
</dbReference>
<protein>
    <recommendedName>
        <fullName evidence="3">Fe2OG dioxygenase domain-containing protein</fullName>
    </recommendedName>
</protein>
<dbReference type="SUPFAM" id="SSF51197">
    <property type="entry name" value="Clavaminate synthase-like"/>
    <property type="match status" value="1"/>
</dbReference>
<dbReference type="KEGG" id="dpp:DICPUDRAFT_151161"/>
<dbReference type="VEuPathDB" id="AmoebaDB:DICPUDRAFT_151161"/>
<gene>
    <name evidence="4" type="ORF">DICPUDRAFT_151161</name>
</gene>
<dbReference type="InterPro" id="IPR005123">
    <property type="entry name" value="Oxoglu/Fe-dep_dioxygenase_dom"/>
</dbReference>
<dbReference type="Gene3D" id="2.60.120.330">
    <property type="entry name" value="B-lactam Antibiotic, Isopenicillin N Synthase, Chain"/>
    <property type="match status" value="1"/>
</dbReference>
<feature type="region of interest" description="Disordered" evidence="2">
    <location>
        <begin position="1"/>
        <end position="20"/>
    </location>
</feature>
<dbReference type="STRING" id="5786.F0ZI54"/>
<keyword evidence="1" id="KW-0479">Metal-binding</keyword>
<proteinExistence type="inferred from homology"/>
<feature type="compositionally biased region" description="Low complexity" evidence="2">
    <location>
        <begin position="1"/>
        <end position="19"/>
    </location>
</feature>
<dbReference type="Pfam" id="PF14226">
    <property type="entry name" value="DIOX_N"/>
    <property type="match status" value="1"/>
</dbReference>
<dbReference type="OrthoDB" id="288590at2759"/>
<dbReference type="eggNOG" id="KOG0143">
    <property type="taxonomic scope" value="Eukaryota"/>
</dbReference>
<dbReference type="GeneID" id="10500728"/>
<dbReference type="PRINTS" id="PR00682">
    <property type="entry name" value="IPNSYNTHASE"/>
</dbReference>
<dbReference type="EMBL" id="GL871028">
    <property type="protein sequence ID" value="EGC36401.1"/>
    <property type="molecule type" value="Genomic_DNA"/>
</dbReference>
<dbReference type="AlphaFoldDB" id="F0ZI54"/>
<name>F0ZI54_DICPU</name>
<dbReference type="InterPro" id="IPR027443">
    <property type="entry name" value="IPNS-like_sf"/>
</dbReference>
<dbReference type="OMA" id="LPKEWNC"/>
<dbReference type="GO" id="GO:0046872">
    <property type="term" value="F:metal ion binding"/>
    <property type="evidence" value="ECO:0007669"/>
    <property type="project" value="UniProtKB-KW"/>
</dbReference>
<keyword evidence="5" id="KW-1185">Reference proteome</keyword>
<sequence length="359" mass="41329">MTSLSTTTTTNTNTNSNSTDIKVDNYNNVIPVIDISSRDSDNGKAKIAKEIHDASKEYGFFYVKGHGIEESLIEDLYSFIKKFLDLPEEFKCRFKRKTGVSEALGYFKVGDKKGHGYTKGIDYKDGTYLLVQDEYADHLTNRLYPNEEEEKEYGIVGYKKTIETYIKKVLNLSNEILELIAISLHLPNDYFKTNNYNANPSSILGCLRYPSFNNDVDESDQQEKFGVSEHTDWGSITVLHQDDVGGLQIKSKDKYIDAKPIKGTFVINLGDMLQIMTRGYYLSNFHRVLYNTSGKDRFSFPLFVSPPWDTPVKVIEGIPEPPVRERDSYFQNFRGNYREYFLDQMAISFGDNHKEFKKY</sequence>
<evidence type="ECO:0000313" key="4">
    <source>
        <dbReference type="EMBL" id="EGC36401.1"/>
    </source>
</evidence>
<dbReference type="GO" id="GO:0016706">
    <property type="term" value="F:2-oxoglutarate-dependent dioxygenase activity"/>
    <property type="evidence" value="ECO:0000318"/>
    <property type="project" value="GO_Central"/>
</dbReference>